<evidence type="ECO:0000313" key="2">
    <source>
        <dbReference type="Proteomes" id="UP001283361"/>
    </source>
</evidence>
<keyword evidence="2" id="KW-1185">Reference proteome</keyword>
<name>A0AAE0YJZ0_9GAST</name>
<reference evidence="1" key="1">
    <citation type="journal article" date="2023" name="G3 (Bethesda)">
        <title>A reference genome for the long-term kleptoplast-retaining sea slug Elysia crispata morphotype clarki.</title>
        <authorList>
            <person name="Eastman K.E."/>
            <person name="Pendleton A.L."/>
            <person name="Shaikh M.A."/>
            <person name="Suttiyut T."/>
            <person name="Ogas R."/>
            <person name="Tomko P."/>
            <person name="Gavelis G."/>
            <person name="Widhalm J.R."/>
            <person name="Wisecaver J.H."/>
        </authorList>
    </citation>
    <scope>NUCLEOTIDE SEQUENCE</scope>
    <source>
        <strain evidence="1">ECLA1</strain>
    </source>
</reference>
<sequence length="124" mass="13805">MLSAADNFRICVSGFDEFPTVLTKLKQTEDTARFSLEVAWSAEQAMLWAVQSPRVLQGENDAGCVGPHLNYHHHQHILPWSELQDVQVPSSTTTTINTSSHGLNFRMCRSPPQLPPPSTHPPMV</sequence>
<comment type="caution">
    <text evidence="1">The sequence shown here is derived from an EMBL/GenBank/DDBJ whole genome shotgun (WGS) entry which is preliminary data.</text>
</comment>
<proteinExistence type="predicted"/>
<organism evidence="1 2">
    <name type="scientific">Elysia crispata</name>
    <name type="common">lettuce slug</name>
    <dbReference type="NCBI Taxonomy" id="231223"/>
    <lineage>
        <taxon>Eukaryota</taxon>
        <taxon>Metazoa</taxon>
        <taxon>Spiralia</taxon>
        <taxon>Lophotrochozoa</taxon>
        <taxon>Mollusca</taxon>
        <taxon>Gastropoda</taxon>
        <taxon>Heterobranchia</taxon>
        <taxon>Euthyneura</taxon>
        <taxon>Panpulmonata</taxon>
        <taxon>Sacoglossa</taxon>
        <taxon>Placobranchoidea</taxon>
        <taxon>Plakobranchidae</taxon>
        <taxon>Elysia</taxon>
    </lineage>
</organism>
<dbReference type="AlphaFoldDB" id="A0AAE0YJZ0"/>
<gene>
    <name evidence="1" type="ORF">RRG08_039493</name>
</gene>
<dbReference type="EMBL" id="JAWDGP010006036">
    <property type="protein sequence ID" value="KAK3748240.1"/>
    <property type="molecule type" value="Genomic_DNA"/>
</dbReference>
<evidence type="ECO:0000313" key="1">
    <source>
        <dbReference type="EMBL" id="KAK3748240.1"/>
    </source>
</evidence>
<accession>A0AAE0YJZ0</accession>
<dbReference type="Proteomes" id="UP001283361">
    <property type="component" value="Unassembled WGS sequence"/>
</dbReference>
<protein>
    <submittedName>
        <fullName evidence="1">Uncharacterized protein</fullName>
    </submittedName>
</protein>